<organism evidence="2 3">
    <name type="scientific">Mycobacterium kansasii</name>
    <dbReference type="NCBI Taxonomy" id="1768"/>
    <lineage>
        <taxon>Bacteria</taxon>
        <taxon>Bacillati</taxon>
        <taxon>Actinomycetota</taxon>
        <taxon>Actinomycetes</taxon>
        <taxon>Mycobacteriales</taxon>
        <taxon>Mycobacteriaceae</taxon>
        <taxon>Mycobacterium</taxon>
    </lineage>
</organism>
<reference evidence="2 3" key="1">
    <citation type="submission" date="2017-02" db="EMBL/GenBank/DDBJ databases">
        <title>Complete genome sequences of Mycobacterium kansasii strains isolated from rhesus macaques.</title>
        <authorList>
            <person name="Panda A."/>
            <person name="Nagaraj S."/>
            <person name="Zhao X."/>
            <person name="Tettelin H."/>
            <person name="Detolla L.J."/>
        </authorList>
    </citation>
    <scope>NUCLEOTIDE SEQUENCE [LARGE SCALE GENOMIC DNA]</scope>
    <source>
        <strain evidence="2 3">11-3469</strain>
    </source>
</reference>
<evidence type="ECO:0000256" key="1">
    <source>
        <dbReference type="SAM" id="MobiDB-lite"/>
    </source>
</evidence>
<name>A0A1V3X1B3_MYCKA</name>
<sequence>MVGPSRSGSARVPAVHCNGRPARVHNLAVPSGSGARTSVRVTPLISEPHHINEENRRYVSGADRRRVRHQRKRHSTGAQAGAWAPV</sequence>
<evidence type="ECO:0000313" key="3">
    <source>
        <dbReference type="Proteomes" id="UP000188532"/>
    </source>
</evidence>
<dbReference type="Proteomes" id="UP000188532">
    <property type="component" value="Unassembled WGS sequence"/>
</dbReference>
<evidence type="ECO:0000313" key="2">
    <source>
        <dbReference type="EMBL" id="OOK73074.1"/>
    </source>
</evidence>
<gene>
    <name evidence="2" type="ORF">BZL29_4929</name>
</gene>
<feature type="compositionally biased region" description="Basic residues" evidence="1">
    <location>
        <begin position="65"/>
        <end position="75"/>
    </location>
</feature>
<proteinExistence type="predicted"/>
<feature type="region of interest" description="Disordered" evidence="1">
    <location>
        <begin position="56"/>
        <end position="86"/>
    </location>
</feature>
<dbReference type="EMBL" id="MVBN01000005">
    <property type="protein sequence ID" value="OOK73074.1"/>
    <property type="molecule type" value="Genomic_DNA"/>
</dbReference>
<protein>
    <submittedName>
        <fullName evidence="2">Uncharacterized protein</fullName>
    </submittedName>
</protein>
<accession>A0A1V3X1B3</accession>
<comment type="caution">
    <text evidence="2">The sequence shown here is derived from an EMBL/GenBank/DDBJ whole genome shotgun (WGS) entry which is preliminary data.</text>
</comment>
<dbReference type="AlphaFoldDB" id="A0A1V3X1B3"/>